<organism evidence="1 2">
    <name type="scientific">Muricoccus pecuniae</name>
    <dbReference type="NCBI Taxonomy" id="693023"/>
    <lineage>
        <taxon>Bacteria</taxon>
        <taxon>Pseudomonadati</taxon>
        <taxon>Pseudomonadota</taxon>
        <taxon>Alphaproteobacteria</taxon>
        <taxon>Acetobacterales</taxon>
        <taxon>Roseomonadaceae</taxon>
        <taxon>Muricoccus</taxon>
    </lineage>
</organism>
<dbReference type="Proteomes" id="UP000580654">
    <property type="component" value="Unassembled WGS sequence"/>
</dbReference>
<gene>
    <name evidence="1" type="ORF">FHS87_004145</name>
</gene>
<dbReference type="AlphaFoldDB" id="A0A840YHW9"/>
<dbReference type="EMBL" id="JACIJD010000028">
    <property type="protein sequence ID" value="MBB5696077.1"/>
    <property type="molecule type" value="Genomic_DNA"/>
</dbReference>
<name>A0A840YHW9_9PROT</name>
<proteinExistence type="predicted"/>
<protein>
    <submittedName>
        <fullName evidence="1">Uncharacterized protein</fullName>
    </submittedName>
</protein>
<reference evidence="1 2" key="1">
    <citation type="submission" date="2020-08" db="EMBL/GenBank/DDBJ databases">
        <title>Genomic Encyclopedia of Type Strains, Phase IV (KMG-IV): sequencing the most valuable type-strain genomes for metagenomic binning, comparative biology and taxonomic classification.</title>
        <authorList>
            <person name="Goeker M."/>
        </authorList>
    </citation>
    <scope>NUCLEOTIDE SEQUENCE [LARGE SCALE GENOMIC DNA]</scope>
    <source>
        <strain evidence="1 2">DSM 25622</strain>
    </source>
</reference>
<comment type="caution">
    <text evidence="1">The sequence shown here is derived from an EMBL/GenBank/DDBJ whole genome shotgun (WGS) entry which is preliminary data.</text>
</comment>
<evidence type="ECO:0000313" key="1">
    <source>
        <dbReference type="EMBL" id="MBB5696077.1"/>
    </source>
</evidence>
<keyword evidence="2" id="KW-1185">Reference proteome</keyword>
<dbReference type="RefSeq" id="WP_184521181.1">
    <property type="nucleotide sequence ID" value="NZ_JACIJD010000028.1"/>
</dbReference>
<evidence type="ECO:0000313" key="2">
    <source>
        <dbReference type="Proteomes" id="UP000580654"/>
    </source>
</evidence>
<accession>A0A840YHW9</accession>
<sequence length="92" mass="9357">MRDLLPALAMSLVATIAITGSRLLPSGDGLMLVRLGPSGFSGALDAPDMADIALVDLPAPGFAVLRGDAAQIRSVFGAGLRWKGNAPCSPLL</sequence>